<feature type="transmembrane region" description="Helical" evidence="7">
    <location>
        <begin position="32"/>
        <end position="54"/>
    </location>
</feature>
<keyword evidence="6 7" id="KW-0472">Membrane</keyword>
<proteinExistence type="predicted"/>
<evidence type="ECO:0000259" key="8">
    <source>
        <dbReference type="PROSITE" id="PS50928"/>
    </source>
</evidence>
<dbReference type="PROSITE" id="PS50928">
    <property type="entry name" value="ABC_TM1"/>
    <property type="match status" value="1"/>
</dbReference>
<dbReference type="GO" id="GO:0055085">
    <property type="term" value="P:transmembrane transport"/>
    <property type="evidence" value="ECO:0007669"/>
    <property type="project" value="InterPro"/>
</dbReference>
<comment type="subcellular location">
    <subcellularLocation>
        <location evidence="1">Cell membrane</location>
        <topology evidence="1">Multi-pass membrane protein</topology>
    </subcellularLocation>
</comment>
<evidence type="ECO:0000256" key="3">
    <source>
        <dbReference type="ARBA" id="ARBA00022475"/>
    </source>
</evidence>
<dbReference type="InterPro" id="IPR035906">
    <property type="entry name" value="MetI-like_sf"/>
</dbReference>
<feature type="transmembrane region" description="Helical" evidence="7">
    <location>
        <begin position="104"/>
        <end position="128"/>
    </location>
</feature>
<accession>A0A3B0U8R5</accession>
<keyword evidence="5 7" id="KW-1133">Transmembrane helix</keyword>
<dbReference type="InterPro" id="IPR000515">
    <property type="entry name" value="MetI-like"/>
</dbReference>
<evidence type="ECO:0000256" key="4">
    <source>
        <dbReference type="ARBA" id="ARBA00022692"/>
    </source>
</evidence>
<evidence type="ECO:0000313" key="9">
    <source>
        <dbReference type="EMBL" id="VAW20909.1"/>
    </source>
</evidence>
<feature type="transmembrane region" description="Helical" evidence="7">
    <location>
        <begin position="148"/>
        <end position="175"/>
    </location>
</feature>
<feature type="transmembrane region" description="Helical" evidence="7">
    <location>
        <begin position="217"/>
        <end position="246"/>
    </location>
</feature>
<evidence type="ECO:0000256" key="6">
    <source>
        <dbReference type="ARBA" id="ARBA00023136"/>
    </source>
</evidence>
<keyword evidence="3" id="KW-1003">Cell membrane</keyword>
<evidence type="ECO:0000256" key="2">
    <source>
        <dbReference type="ARBA" id="ARBA00022448"/>
    </source>
</evidence>
<evidence type="ECO:0000256" key="1">
    <source>
        <dbReference type="ARBA" id="ARBA00004651"/>
    </source>
</evidence>
<sequence>MNTQQFETLAVAGVRRGRFGSLIDRWGLSGEWLVSAALIYIAFILFVAIFGFLFQPYAHTQQDLWNQLQPPVFMQGGSWQHILGTDDLGRDVLSRLIVGLRLSVLIGIVGTAIGAVLGSFLGIVAAHFRGWVEEVLMMLVDVQVSLPFIIFALAVLAFVGNSLTILIIVVGIDGWERYARLSRSMVLSANQQDYVLAVRSLGLSNFKIYRHHVLPNIMGTLVVQATINLPGVILLESTLSFLGLGVQPPLTSLGQILGVGRDYLILAPWIAVAPGMVIFFLTLSIAVVGDWLRDRLDPTLK</sequence>
<evidence type="ECO:0000256" key="7">
    <source>
        <dbReference type="SAM" id="Phobius"/>
    </source>
</evidence>
<keyword evidence="4 7" id="KW-0812">Transmembrane</keyword>
<evidence type="ECO:0000256" key="5">
    <source>
        <dbReference type="ARBA" id="ARBA00022989"/>
    </source>
</evidence>
<feature type="domain" description="ABC transmembrane type-1" evidence="8">
    <location>
        <begin position="100"/>
        <end position="289"/>
    </location>
</feature>
<organism evidence="9">
    <name type="scientific">hydrothermal vent metagenome</name>
    <dbReference type="NCBI Taxonomy" id="652676"/>
    <lineage>
        <taxon>unclassified sequences</taxon>
        <taxon>metagenomes</taxon>
        <taxon>ecological metagenomes</taxon>
    </lineage>
</organism>
<dbReference type="EMBL" id="UOEO01000151">
    <property type="protein sequence ID" value="VAW20909.1"/>
    <property type="molecule type" value="Genomic_DNA"/>
</dbReference>
<dbReference type="Pfam" id="PF00528">
    <property type="entry name" value="BPD_transp_1"/>
    <property type="match status" value="1"/>
</dbReference>
<feature type="transmembrane region" description="Helical" evidence="7">
    <location>
        <begin position="266"/>
        <end position="292"/>
    </location>
</feature>
<dbReference type="SUPFAM" id="SSF161098">
    <property type="entry name" value="MetI-like"/>
    <property type="match status" value="1"/>
</dbReference>
<keyword evidence="2" id="KW-0813">Transport</keyword>
<gene>
    <name evidence="9" type="ORF">MNBD_ALPHA12-1291</name>
</gene>
<dbReference type="AlphaFoldDB" id="A0A3B0U8R5"/>
<dbReference type="InterPro" id="IPR050366">
    <property type="entry name" value="BP-dependent_transpt_permease"/>
</dbReference>
<dbReference type="PANTHER" id="PTHR43386">
    <property type="entry name" value="OLIGOPEPTIDE TRANSPORT SYSTEM PERMEASE PROTEIN APPC"/>
    <property type="match status" value="1"/>
</dbReference>
<dbReference type="Gene3D" id="1.10.3720.10">
    <property type="entry name" value="MetI-like"/>
    <property type="match status" value="1"/>
</dbReference>
<dbReference type="PANTHER" id="PTHR43386:SF25">
    <property type="entry name" value="PEPTIDE ABC TRANSPORTER PERMEASE PROTEIN"/>
    <property type="match status" value="1"/>
</dbReference>
<name>A0A3B0U8R5_9ZZZZ</name>
<protein>
    <submittedName>
        <fullName evidence="9">Dipeptide transport system permease protein DppC (TC 3.A.1.5.2)</fullName>
    </submittedName>
</protein>
<dbReference type="CDD" id="cd06261">
    <property type="entry name" value="TM_PBP2"/>
    <property type="match status" value="1"/>
</dbReference>
<reference evidence="9" key="1">
    <citation type="submission" date="2018-06" db="EMBL/GenBank/DDBJ databases">
        <authorList>
            <person name="Zhirakovskaya E."/>
        </authorList>
    </citation>
    <scope>NUCLEOTIDE SEQUENCE</scope>
</reference>
<dbReference type="GO" id="GO:0005886">
    <property type="term" value="C:plasma membrane"/>
    <property type="evidence" value="ECO:0007669"/>
    <property type="project" value="UniProtKB-SubCell"/>
</dbReference>